<feature type="transmembrane region" description="Helical" evidence="2">
    <location>
        <begin position="169"/>
        <end position="192"/>
    </location>
</feature>
<dbReference type="STRING" id="37658.SAMN05661086_00628"/>
<protein>
    <recommendedName>
        <fullName evidence="3">TPM domain-containing protein</fullName>
    </recommendedName>
</protein>
<dbReference type="InterPro" id="IPR007621">
    <property type="entry name" value="TPM_dom"/>
</dbReference>
<proteinExistence type="predicted"/>
<keyword evidence="2" id="KW-0472">Membrane</keyword>
<feature type="domain" description="TPM" evidence="3">
    <location>
        <begin position="38"/>
        <end position="158"/>
    </location>
</feature>
<evidence type="ECO:0000256" key="2">
    <source>
        <dbReference type="SAM" id="Phobius"/>
    </source>
</evidence>
<dbReference type="EMBL" id="FOYZ01000002">
    <property type="protein sequence ID" value="SFR63788.1"/>
    <property type="molecule type" value="Genomic_DNA"/>
</dbReference>
<keyword evidence="5" id="KW-1185">Reference proteome</keyword>
<keyword evidence="2" id="KW-0812">Transmembrane</keyword>
<dbReference type="Proteomes" id="UP000199659">
    <property type="component" value="Unassembled WGS sequence"/>
</dbReference>
<evidence type="ECO:0000313" key="5">
    <source>
        <dbReference type="Proteomes" id="UP000199659"/>
    </source>
</evidence>
<reference evidence="4 5" key="1">
    <citation type="submission" date="2016-10" db="EMBL/GenBank/DDBJ databases">
        <authorList>
            <person name="de Groot N.N."/>
        </authorList>
    </citation>
    <scope>NUCLEOTIDE SEQUENCE [LARGE SCALE GENOMIC DNA]</scope>
    <source>
        <strain evidence="4 5">743A</strain>
    </source>
</reference>
<dbReference type="PROSITE" id="PS51257">
    <property type="entry name" value="PROKAR_LIPOPROTEIN"/>
    <property type="match status" value="1"/>
</dbReference>
<keyword evidence="2" id="KW-1133">Transmembrane helix</keyword>
<evidence type="ECO:0000259" key="3">
    <source>
        <dbReference type="Pfam" id="PF04536"/>
    </source>
</evidence>
<sequence>MTQCSKHFPVRILVLLLLLFVLGCPIKISAESTDIQKVYDTIDLFGNDAEELENYLNEKSLSSGFDIIVITEDSITYSEQKEYLEDFADTTAYSSPDCVLMLLNLNPQDSGYEIQGYGKAEDYITNSRIDQIVDDIYNNLKQHNYVAAIKHYADKVEKYSSKKPGAPTAMTYLLMLAISMGISAVVVGIMVFNSGGRMTTSFNTYLNPQNSRILARRDRYVHTTVTKTKIERSSGNGGGHGGISAGGRSHSGGGRRL</sequence>
<organism evidence="4 5">
    <name type="scientific">Anaeromicropila populeti</name>
    <dbReference type="NCBI Taxonomy" id="37658"/>
    <lineage>
        <taxon>Bacteria</taxon>
        <taxon>Bacillati</taxon>
        <taxon>Bacillota</taxon>
        <taxon>Clostridia</taxon>
        <taxon>Lachnospirales</taxon>
        <taxon>Lachnospiraceae</taxon>
        <taxon>Anaeromicropila</taxon>
    </lineage>
</organism>
<dbReference type="OrthoDB" id="9806054at2"/>
<dbReference type="Gene3D" id="3.10.310.50">
    <property type="match status" value="1"/>
</dbReference>
<feature type="compositionally biased region" description="Gly residues" evidence="1">
    <location>
        <begin position="235"/>
        <end position="257"/>
    </location>
</feature>
<accession>A0A1I6IAT0</accession>
<name>A0A1I6IAT0_9FIRM</name>
<dbReference type="AlphaFoldDB" id="A0A1I6IAT0"/>
<gene>
    <name evidence="4" type="ORF">SAMN05661086_00628</name>
</gene>
<evidence type="ECO:0000256" key="1">
    <source>
        <dbReference type="SAM" id="MobiDB-lite"/>
    </source>
</evidence>
<feature type="region of interest" description="Disordered" evidence="1">
    <location>
        <begin position="229"/>
        <end position="257"/>
    </location>
</feature>
<dbReference type="Pfam" id="PF04536">
    <property type="entry name" value="TPM_phosphatase"/>
    <property type="match status" value="1"/>
</dbReference>
<evidence type="ECO:0000313" key="4">
    <source>
        <dbReference type="EMBL" id="SFR63788.1"/>
    </source>
</evidence>